<sequence>MSKSNVSRDWVVVAPLDEVFDAACDGFGVPNADPGVALGGCAGRALREVYLDVRRDYFGPPSRDLQPAGSPDLDILVSFTVNAATVEPAKSAPAKSAQLTKPEERWVSEETRNTLHTLVQSSLKWVWV</sequence>
<gene>
    <name evidence="1" type="ORF">LCMAC103_03940</name>
</gene>
<accession>A0A481YVI2</accession>
<reference evidence="1" key="1">
    <citation type="journal article" date="2019" name="MBio">
        <title>Virus Genomes from Deep Sea Sediments Expand the Ocean Megavirome and Support Independent Origins of Viral Gigantism.</title>
        <authorList>
            <person name="Backstrom D."/>
            <person name="Yutin N."/>
            <person name="Jorgensen S.L."/>
            <person name="Dharamshi J."/>
            <person name="Homa F."/>
            <person name="Zaremba-Niedwiedzka K."/>
            <person name="Spang A."/>
            <person name="Wolf Y.I."/>
            <person name="Koonin E.V."/>
            <person name="Ettema T.J."/>
        </authorList>
    </citation>
    <scope>NUCLEOTIDE SEQUENCE</scope>
</reference>
<dbReference type="EMBL" id="MK500341">
    <property type="protein sequence ID" value="QBK87050.1"/>
    <property type="molecule type" value="Genomic_DNA"/>
</dbReference>
<proteinExistence type="predicted"/>
<organism evidence="1">
    <name type="scientific">Marseillevirus LCMAC103</name>
    <dbReference type="NCBI Taxonomy" id="2506604"/>
    <lineage>
        <taxon>Viruses</taxon>
        <taxon>Varidnaviria</taxon>
        <taxon>Bamfordvirae</taxon>
        <taxon>Nucleocytoviricota</taxon>
        <taxon>Megaviricetes</taxon>
        <taxon>Pimascovirales</taxon>
        <taxon>Pimascovirales incertae sedis</taxon>
        <taxon>Marseilleviridae</taxon>
    </lineage>
</organism>
<evidence type="ECO:0000313" key="1">
    <source>
        <dbReference type="EMBL" id="QBK87050.1"/>
    </source>
</evidence>
<name>A0A481YVI2_9VIRU</name>
<protein>
    <submittedName>
        <fullName evidence="1">Uncharacterized protein</fullName>
    </submittedName>
</protein>